<gene>
    <name evidence="3" type="ORF">L485_08535</name>
</gene>
<evidence type="ECO:0000256" key="1">
    <source>
        <dbReference type="SAM" id="SignalP"/>
    </source>
</evidence>
<protein>
    <recommendedName>
        <fullName evidence="2">Peptidase C51 domain-containing protein</fullName>
    </recommendedName>
</protein>
<dbReference type="AlphaFoldDB" id="T0GPB1"/>
<accession>T0GPB1</accession>
<evidence type="ECO:0000313" key="4">
    <source>
        <dbReference type="Proteomes" id="UP000015524"/>
    </source>
</evidence>
<keyword evidence="1" id="KW-0732">Signal</keyword>
<proteinExistence type="predicted"/>
<feature type="domain" description="Peptidase C51" evidence="2">
    <location>
        <begin position="5"/>
        <end position="126"/>
    </location>
</feature>
<keyword evidence="4" id="KW-1185">Reference proteome</keyword>
<dbReference type="InterPro" id="IPR038765">
    <property type="entry name" value="Papain-like_cys_pep_sf"/>
</dbReference>
<dbReference type="Gene3D" id="3.90.1720.10">
    <property type="entry name" value="endopeptidase domain like (from Nostoc punctiforme)"/>
    <property type="match status" value="1"/>
</dbReference>
<name>T0GPB1_9SPHN</name>
<dbReference type="PATRIC" id="fig|1114964.3.peg.1666"/>
<dbReference type="EMBL" id="ATIB01000049">
    <property type="protein sequence ID" value="EQB02547.1"/>
    <property type="molecule type" value="Genomic_DNA"/>
</dbReference>
<feature type="chain" id="PRO_5009975850" description="Peptidase C51 domain-containing protein" evidence="1">
    <location>
        <begin position="20"/>
        <end position="250"/>
    </location>
</feature>
<evidence type="ECO:0000313" key="3">
    <source>
        <dbReference type="EMBL" id="EQB02547.1"/>
    </source>
</evidence>
<reference evidence="3 4" key="1">
    <citation type="journal article" date="2013" name="Genome Announc.">
        <title>Draft Genome Sequence of a Hexachlorocyclohexane-Degrading Bacterium, Sphingobium baderi Strain LL03T.</title>
        <authorList>
            <person name="Kaur J."/>
            <person name="Verma H."/>
            <person name="Tripathi C."/>
            <person name="Khurana J.P."/>
            <person name="Lal R."/>
        </authorList>
    </citation>
    <scope>NUCLEOTIDE SEQUENCE [LARGE SCALE GENOMIC DNA]</scope>
    <source>
        <strain evidence="3 4">LL03</strain>
    </source>
</reference>
<feature type="signal peptide" evidence="1">
    <location>
        <begin position="1"/>
        <end position="19"/>
    </location>
</feature>
<dbReference type="eggNOG" id="COG3942">
    <property type="taxonomic scope" value="Bacteria"/>
</dbReference>
<comment type="caution">
    <text evidence="3">The sequence shown here is derived from an EMBL/GenBank/DDBJ whole genome shotgun (WGS) entry which is preliminary data.</text>
</comment>
<dbReference type="InterPro" id="IPR007921">
    <property type="entry name" value="CHAP_dom"/>
</dbReference>
<dbReference type="Pfam" id="PF05257">
    <property type="entry name" value="CHAP"/>
    <property type="match status" value="1"/>
</dbReference>
<organism evidence="3 4">
    <name type="scientific">Sphingobium baderi LL03</name>
    <dbReference type="NCBI Taxonomy" id="1114964"/>
    <lineage>
        <taxon>Bacteria</taxon>
        <taxon>Pseudomonadati</taxon>
        <taxon>Pseudomonadota</taxon>
        <taxon>Alphaproteobacteria</taxon>
        <taxon>Sphingomonadales</taxon>
        <taxon>Sphingomonadaceae</taxon>
        <taxon>Sphingobium</taxon>
    </lineage>
</organism>
<evidence type="ECO:0000259" key="2">
    <source>
        <dbReference type="PROSITE" id="PS50911"/>
    </source>
</evidence>
<dbReference type="PROSITE" id="PS50911">
    <property type="entry name" value="CHAP"/>
    <property type="match status" value="1"/>
</dbReference>
<dbReference type="SUPFAM" id="SSF54001">
    <property type="entry name" value="Cysteine proteinases"/>
    <property type="match status" value="1"/>
</dbReference>
<dbReference type="Proteomes" id="UP000015524">
    <property type="component" value="Unassembled WGS sequence"/>
</dbReference>
<sequence length="250" mass="27485">MMFRYVRWAAALLLSGVMAAPVLGATALQCVPYARIVSGVEIYGDALTWWDQAENRYQRGHRPRTGAVLAFRPAGPMTLGHVAVVSQVLGDRRILIRHANWSAPGAIEEDVMAVDVSPAGDWSEVRVWHSPTGQMGARVNPAFGFIYGEKGKLRPFTPDPALGTSTRFAGVDQNLWKDVRVPARPAALRSASDDAQLRQAVLADTREVRRAPRGPRLESDPRVLEYADGTPASRSLHDIITDVKQEARLR</sequence>